<keyword evidence="3 5" id="KW-0418">Kinase</keyword>
<dbReference type="SUPFAM" id="SSF53613">
    <property type="entry name" value="Ribokinase-like"/>
    <property type="match status" value="1"/>
</dbReference>
<dbReference type="InterPro" id="IPR050306">
    <property type="entry name" value="PfkB_Carbo_kinase"/>
</dbReference>
<accession>A0ABV9L2T6</accession>
<feature type="domain" description="Carbohydrate kinase PfkB" evidence="4">
    <location>
        <begin position="22"/>
        <end position="280"/>
    </location>
</feature>
<dbReference type="EMBL" id="JBHSGN010000132">
    <property type="protein sequence ID" value="MFC4676334.1"/>
    <property type="molecule type" value="Genomic_DNA"/>
</dbReference>
<dbReference type="GO" id="GO:0016301">
    <property type="term" value="F:kinase activity"/>
    <property type="evidence" value="ECO:0007669"/>
    <property type="project" value="UniProtKB-KW"/>
</dbReference>
<proteinExistence type="inferred from homology"/>
<dbReference type="CDD" id="cd01167">
    <property type="entry name" value="bac_FRK"/>
    <property type="match status" value="1"/>
</dbReference>
<organism evidence="5 6">
    <name type="scientific">Dysgonomonas termitidis</name>
    <dbReference type="NCBI Taxonomy" id="1516126"/>
    <lineage>
        <taxon>Bacteria</taxon>
        <taxon>Pseudomonadati</taxon>
        <taxon>Bacteroidota</taxon>
        <taxon>Bacteroidia</taxon>
        <taxon>Bacteroidales</taxon>
        <taxon>Dysgonomonadaceae</taxon>
        <taxon>Dysgonomonas</taxon>
    </lineage>
</organism>
<name>A0ABV9L2T6_9BACT</name>
<evidence type="ECO:0000313" key="6">
    <source>
        <dbReference type="Proteomes" id="UP001596023"/>
    </source>
</evidence>
<dbReference type="Proteomes" id="UP001596023">
    <property type="component" value="Unassembled WGS sequence"/>
</dbReference>
<dbReference type="Pfam" id="PF00294">
    <property type="entry name" value="PfkB"/>
    <property type="match status" value="1"/>
</dbReference>
<evidence type="ECO:0000256" key="2">
    <source>
        <dbReference type="ARBA" id="ARBA00022679"/>
    </source>
</evidence>
<dbReference type="PANTHER" id="PTHR43085:SF57">
    <property type="entry name" value="CARBOHYDRATE KINASE PFKB DOMAIN-CONTAINING PROTEIN"/>
    <property type="match status" value="1"/>
</dbReference>
<dbReference type="Gene3D" id="3.40.1190.20">
    <property type="match status" value="1"/>
</dbReference>
<evidence type="ECO:0000259" key="4">
    <source>
        <dbReference type="Pfam" id="PF00294"/>
    </source>
</evidence>
<evidence type="ECO:0000256" key="1">
    <source>
        <dbReference type="ARBA" id="ARBA00010688"/>
    </source>
</evidence>
<evidence type="ECO:0000256" key="3">
    <source>
        <dbReference type="ARBA" id="ARBA00022777"/>
    </source>
</evidence>
<dbReference type="InterPro" id="IPR011611">
    <property type="entry name" value="PfkB_dom"/>
</dbReference>
<gene>
    <name evidence="5" type="ORF">ACFO6W_21875</name>
</gene>
<sequence>MGNKHIVIGIGELLWDILPSGKKAGGAPVNFAFHASQTGADGYAISALGDDALGNELMHELDKNKINYLIEKVGYPTGTVQVTLNEGIPQYTINENVAWDYIPLTESMKQLVSKADAICFGTLAQRSPVSGNTTLGLLRLVKEDAYKLFDINLRQHFYSKDIIGNSLMHANSFKVNDEELEVLKTLFSLDMENEQACRWFLSRFGLKLVILTAGELYSTVYTPGETSTIETPKVKVADTVGAGDCFSGVLITALLKGKTLKEAHSMAVNAAAHVCSCQGAWVAHPI</sequence>
<dbReference type="EC" id="2.7.1.-" evidence="5"/>
<keyword evidence="6" id="KW-1185">Reference proteome</keyword>
<evidence type="ECO:0000313" key="5">
    <source>
        <dbReference type="EMBL" id="MFC4676334.1"/>
    </source>
</evidence>
<comment type="similarity">
    <text evidence="1">Belongs to the carbohydrate kinase PfkB family.</text>
</comment>
<keyword evidence="2 5" id="KW-0808">Transferase</keyword>
<reference evidence="6" key="1">
    <citation type="journal article" date="2019" name="Int. J. Syst. Evol. Microbiol.">
        <title>The Global Catalogue of Microorganisms (GCM) 10K type strain sequencing project: providing services to taxonomists for standard genome sequencing and annotation.</title>
        <authorList>
            <consortium name="The Broad Institute Genomics Platform"/>
            <consortium name="The Broad Institute Genome Sequencing Center for Infectious Disease"/>
            <person name="Wu L."/>
            <person name="Ma J."/>
        </authorList>
    </citation>
    <scope>NUCLEOTIDE SEQUENCE [LARGE SCALE GENOMIC DNA]</scope>
    <source>
        <strain evidence="6">CCUG 66188</strain>
    </source>
</reference>
<comment type="caution">
    <text evidence="5">The sequence shown here is derived from an EMBL/GenBank/DDBJ whole genome shotgun (WGS) entry which is preliminary data.</text>
</comment>
<dbReference type="InterPro" id="IPR029056">
    <property type="entry name" value="Ribokinase-like"/>
</dbReference>
<protein>
    <submittedName>
        <fullName evidence="5">Carbohydrate kinase</fullName>
        <ecNumber evidence="5">2.7.1.-</ecNumber>
    </submittedName>
</protein>
<dbReference type="PANTHER" id="PTHR43085">
    <property type="entry name" value="HEXOKINASE FAMILY MEMBER"/>
    <property type="match status" value="1"/>
</dbReference>
<dbReference type="RefSeq" id="WP_380000466.1">
    <property type="nucleotide sequence ID" value="NZ_JBHSGN010000132.1"/>
</dbReference>